<dbReference type="SUPFAM" id="SSF56219">
    <property type="entry name" value="DNase I-like"/>
    <property type="match status" value="1"/>
</dbReference>
<sequence length="271" mass="32782">MGSLENLHKDEDIPWFVCGDFNEIMYDFEKKKGGLLRDERRMRMFRKALKFCQLIDVGYSGRWFTWEKGNLPETNIQERLDRGVANENWISMFPEVKVQHLVHSFSDHCPLLIDTNKEDKRRTKSRSKFEAWWILEDSFVDEAKHIWKTASGEFLKKLEILKRGLENWARQIRRNKKWKKEILIAKLSKLIEAERDHINLAEMIDTKIQLNFEIKKEERYWEQKAKLNWLKLGDRNTYFFHSQATQRRKKNLINKLQNDSGWETKDLQEME</sequence>
<keyword evidence="2" id="KW-1185">Reference proteome</keyword>
<evidence type="ECO:0000313" key="1">
    <source>
        <dbReference type="EMBL" id="MBA0729024.1"/>
    </source>
</evidence>
<dbReference type="InterPro" id="IPR036691">
    <property type="entry name" value="Endo/exonu/phosph_ase_sf"/>
</dbReference>
<feature type="non-terminal residue" evidence="1">
    <location>
        <position position="271"/>
    </location>
</feature>
<dbReference type="Gene3D" id="3.60.10.10">
    <property type="entry name" value="Endonuclease/exonuclease/phosphatase"/>
    <property type="match status" value="1"/>
</dbReference>
<accession>A0A7J9B085</accession>
<protein>
    <recommendedName>
        <fullName evidence="3">Reverse transcriptase</fullName>
    </recommendedName>
</protein>
<dbReference type="PANTHER" id="PTHR33710">
    <property type="entry name" value="BNAC02G09200D PROTEIN"/>
    <property type="match status" value="1"/>
</dbReference>
<comment type="caution">
    <text evidence="1">The sequence shown here is derived from an EMBL/GenBank/DDBJ whole genome shotgun (WGS) entry which is preliminary data.</text>
</comment>
<name>A0A7J9B085_9ROSI</name>
<dbReference type="Proteomes" id="UP000593574">
    <property type="component" value="Unassembled WGS sequence"/>
</dbReference>
<dbReference type="EMBL" id="JABEZV010176884">
    <property type="protein sequence ID" value="MBA0729024.1"/>
    <property type="molecule type" value="Genomic_DNA"/>
</dbReference>
<evidence type="ECO:0008006" key="3">
    <source>
        <dbReference type="Google" id="ProtNLM"/>
    </source>
</evidence>
<proteinExistence type="predicted"/>
<dbReference type="AlphaFoldDB" id="A0A7J9B085"/>
<reference evidence="1 2" key="1">
    <citation type="journal article" date="2019" name="Genome Biol. Evol.">
        <title>Insights into the evolution of the New World diploid cottons (Gossypium, subgenus Houzingenia) based on genome sequencing.</title>
        <authorList>
            <person name="Grover C.E."/>
            <person name="Arick M.A. 2nd"/>
            <person name="Thrash A."/>
            <person name="Conover J.L."/>
            <person name="Sanders W.S."/>
            <person name="Peterson D.G."/>
            <person name="Frelichowski J.E."/>
            <person name="Scheffler J.A."/>
            <person name="Scheffler B.E."/>
            <person name="Wendel J.F."/>
        </authorList>
    </citation>
    <scope>NUCLEOTIDE SEQUENCE [LARGE SCALE GENOMIC DNA]</scope>
    <source>
        <strain evidence="1">4</strain>
        <tissue evidence="1">Leaf</tissue>
    </source>
</reference>
<gene>
    <name evidence="1" type="ORF">Golax_022433</name>
</gene>
<dbReference type="PANTHER" id="PTHR33710:SF62">
    <property type="entry name" value="DUF4283 DOMAIN PROTEIN"/>
    <property type="match status" value="1"/>
</dbReference>
<evidence type="ECO:0000313" key="2">
    <source>
        <dbReference type="Proteomes" id="UP000593574"/>
    </source>
</evidence>
<organism evidence="1 2">
    <name type="scientific">Gossypium laxum</name>
    <dbReference type="NCBI Taxonomy" id="34288"/>
    <lineage>
        <taxon>Eukaryota</taxon>
        <taxon>Viridiplantae</taxon>
        <taxon>Streptophyta</taxon>
        <taxon>Embryophyta</taxon>
        <taxon>Tracheophyta</taxon>
        <taxon>Spermatophyta</taxon>
        <taxon>Magnoliopsida</taxon>
        <taxon>eudicotyledons</taxon>
        <taxon>Gunneridae</taxon>
        <taxon>Pentapetalae</taxon>
        <taxon>rosids</taxon>
        <taxon>malvids</taxon>
        <taxon>Malvales</taxon>
        <taxon>Malvaceae</taxon>
        <taxon>Malvoideae</taxon>
        <taxon>Gossypium</taxon>
    </lineage>
</organism>